<dbReference type="WBParaSite" id="GPUH_0001601301-mRNA-1">
    <property type="protein sequence ID" value="GPUH_0001601301-mRNA-1"/>
    <property type="gene ID" value="GPUH_0001601301"/>
</dbReference>
<dbReference type="EMBL" id="UYRT01083158">
    <property type="protein sequence ID" value="VDN27055.1"/>
    <property type="molecule type" value="Genomic_DNA"/>
</dbReference>
<proteinExistence type="predicted"/>
<protein>
    <submittedName>
        <fullName evidence="3">Transcriptional regulator</fullName>
    </submittedName>
</protein>
<keyword evidence="2" id="KW-1185">Reference proteome</keyword>
<sequence length="54" mass="6468">MEEPFLYAVKLILGERYTDNMDVIYKTVIKLVLHELEEACRRERNRMNAKQQPA</sequence>
<gene>
    <name evidence="1" type="ORF">GPUH_LOCUS15991</name>
</gene>
<organism evidence="3">
    <name type="scientific">Gongylonema pulchrum</name>
    <dbReference type="NCBI Taxonomy" id="637853"/>
    <lineage>
        <taxon>Eukaryota</taxon>
        <taxon>Metazoa</taxon>
        <taxon>Ecdysozoa</taxon>
        <taxon>Nematoda</taxon>
        <taxon>Chromadorea</taxon>
        <taxon>Rhabditida</taxon>
        <taxon>Spirurina</taxon>
        <taxon>Spiruromorpha</taxon>
        <taxon>Spiruroidea</taxon>
        <taxon>Gongylonematidae</taxon>
        <taxon>Gongylonema</taxon>
    </lineage>
</organism>
<reference evidence="1 2" key="2">
    <citation type="submission" date="2018-11" db="EMBL/GenBank/DDBJ databases">
        <authorList>
            <consortium name="Pathogen Informatics"/>
        </authorList>
    </citation>
    <scope>NUCLEOTIDE SEQUENCE [LARGE SCALE GENOMIC DNA]</scope>
</reference>
<dbReference type="Proteomes" id="UP000271098">
    <property type="component" value="Unassembled WGS sequence"/>
</dbReference>
<evidence type="ECO:0000313" key="3">
    <source>
        <dbReference type="WBParaSite" id="GPUH_0001601301-mRNA-1"/>
    </source>
</evidence>
<dbReference type="AlphaFoldDB" id="A0A183E4V0"/>
<dbReference type="OrthoDB" id="6344802at2759"/>
<evidence type="ECO:0000313" key="1">
    <source>
        <dbReference type="EMBL" id="VDN27055.1"/>
    </source>
</evidence>
<accession>A0A183E4V0</accession>
<evidence type="ECO:0000313" key="2">
    <source>
        <dbReference type="Proteomes" id="UP000271098"/>
    </source>
</evidence>
<reference evidence="3" key="1">
    <citation type="submission" date="2016-06" db="UniProtKB">
        <authorList>
            <consortium name="WormBaseParasite"/>
        </authorList>
    </citation>
    <scope>IDENTIFICATION</scope>
</reference>
<name>A0A183E4V0_9BILA</name>